<dbReference type="SUPFAM" id="SSF55874">
    <property type="entry name" value="ATPase domain of HSP90 chaperone/DNA topoisomerase II/histidine kinase"/>
    <property type="match status" value="1"/>
</dbReference>
<keyword evidence="7" id="KW-0067">ATP-binding</keyword>
<protein>
    <recommendedName>
        <fullName evidence="2">histidine kinase</fullName>
        <ecNumber evidence="2">2.7.13.3</ecNumber>
    </recommendedName>
</protein>
<evidence type="ECO:0000313" key="11">
    <source>
        <dbReference type="EMBL" id="KIA61323.1"/>
    </source>
</evidence>
<dbReference type="InterPro" id="IPR036890">
    <property type="entry name" value="HATPase_C_sf"/>
</dbReference>
<dbReference type="Gene3D" id="3.30.565.10">
    <property type="entry name" value="Histidine kinase-like ATPase, C-terminal domain"/>
    <property type="match status" value="1"/>
</dbReference>
<evidence type="ECO:0000256" key="3">
    <source>
        <dbReference type="ARBA" id="ARBA00022553"/>
    </source>
</evidence>
<dbReference type="Gene3D" id="1.20.5.1930">
    <property type="match status" value="1"/>
</dbReference>
<evidence type="ECO:0000256" key="2">
    <source>
        <dbReference type="ARBA" id="ARBA00012438"/>
    </source>
</evidence>
<keyword evidence="8" id="KW-0902">Two-component regulatory system</keyword>
<evidence type="ECO:0000259" key="10">
    <source>
        <dbReference type="SMART" id="SM00387"/>
    </source>
</evidence>
<dbReference type="PANTHER" id="PTHR24421:SF10">
    <property type="entry name" value="NITRATE_NITRITE SENSOR PROTEIN NARQ"/>
    <property type="match status" value="1"/>
</dbReference>
<evidence type="ECO:0000256" key="7">
    <source>
        <dbReference type="ARBA" id="ARBA00022840"/>
    </source>
</evidence>
<dbReference type="InterPro" id="IPR003594">
    <property type="entry name" value="HATPase_dom"/>
</dbReference>
<proteinExistence type="predicted"/>
<dbReference type="PANTHER" id="PTHR24421">
    <property type="entry name" value="NITRATE/NITRITE SENSOR PROTEIN NARX-RELATED"/>
    <property type="match status" value="1"/>
</dbReference>
<keyword evidence="3" id="KW-0597">Phosphoprotein</keyword>
<keyword evidence="9" id="KW-0472">Membrane</keyword>
<evidence type="ECO:0000313" key="12">
    <source>
        <dbReference type="Proteomes" id="UP000031364"/>
    </source>
</evidence>
<keyword evidence="4" id="KW-0808">Transferase</keyword>
<evidence type="ECO:0000256" key="9">
    <source>
        <dbReference type="SAM" id="Phobius"/>
    </source>
</evidence>
<dbReference type="InterPro" id="IPR050482">
    <property type="entry name" value="Sensor_HK_TwoCompSys"/>
</dbReference>
<dbReference type="CDD" id="cd16917">
    <property type="entry name" value="HATPase_UhpB-NarQ-NarX-like"/>
    <property type="match status" value="1"/>
</dbReference>
<feature type="transmembrane region" description="Helical" evidence="9">
    <location>
        <begin position="136"/>
        <end position="162"/>
    </location>
</feature>
<dbReference type="EC" id="2.7.13.3" evidence="2"/>
<dbReference type="InterPro" id="IPR011712">
    <property type="entry name" value="Sig_transdc_His_kin_sub3_dim/P"/>
</dbReference>
<comment type="catalytic activity">
    <reaction evidence="1">
        <text>ATP + protein L-histidine = ADP + protein N-phospho-L-histidine.</text>
        <dbReference type="EC" id="2.7.13.3"/>
    </reaction>
</comment>
<feature type="transmembrane region" description="Helical" evidence="9">
    <location>
        <begin position="168"/>
        <end position="188"/>
    </location>
</feature>
<evidence type="ECO:0000256" key="8">
    <source>
        <dbReference type="ARBA" id="ARBA00023012"/>
    </source>
</evidence>
<accession>A0ABR4Z7J7</accession>
<keyword evidence="6 11" id="KW-0418">Kinase</keyword>
<dbReference type="GO" id="GO:0016301">
    <property type="term" value="F:kinase activity"/>
    <property type="evidence" value="ECO:0007669"/>
    <property type="project" value="UniProtKB-KW"/>
</dbReference>
<keyword evidence="9" id="KW-0812">Transmembrane</keyword>
<dbReference type="SMART" id="SM00387">
    <property type="entry name" value="HATPase_c"/>
    <property type="match status" value="1"/>
</dbReference>
<comment type="caution">
    <text evidence="11">The sequence shown here is derived from an EMBL/GenBank/DDBJ whole genome shotgun (WGS) entry which is preliminary data.</text>
</comment>
<gene>
    <name evidence="11" type="ORF">FG87_31655</name>
</gene>
<reference evidence="11 12" key="1">
    <citation type="journal article" date="2014" name="Int. J. Syst. Evol. Microbiol.">
        <title>Nocardia vulneris sp. nov., isolated from wounds of human patients in North America.</title>
        <authorList>
            <person name="Lasker B.A."/>
            <person name="Bell M."/>
            <person name="Klenk H.P."/>
            <person name="Sproer C."/>
            <person name="Schumann C."/>
            <person name="Schumann P."/>
            <person name="Brown J.M."/>
        </authorList>
    </citation>
    <scope>NUCLEOTIDE SEQUENCE [LARGE SCALE GENOMIC DNA]</scope>
    <source>
        <strain evidence="11 12">W9851</strain>
    </source>
</reference>
<name>A0ABR4Z7J7_9NOCA</name>
<keyword evidence="9" id="KW-1133">Transmembrane helix</keyword>
<dbReference type="Pfam" id="PF02518">
    <property type="entry name" value="HATPase_c"/>
    <property type="match status" value="1"/>
</dbReference>
<dbReference type="Proteomes" id="UP000031364">
    <property type="component" value="Unassembled WGS sequence"/>
</dbReference>
<evidence type="ECO:0000256" key="1">
    <source>
        <dbReference type="ARBA" id="ARBA00000085"/>
    </source>
</evidence>
<keyword evidence="12" id="KW-1185">Reference proteome</keyword>
<organism evidence="11 12">
    <name type="scientific">Nocardia vulneris</name>
    <dbReference type="NCBI Taxonomy" id="1141657"/>
    <lineage>
        <taxon>Bacteria</taxon>
        <taxon>Bacillati</taxon>
        <taxon>Actinomycetota</taxon>
        <taxon>Actinomycetes</taxon>
        <taxon>Mycobacteriales</taxon>
        <taxon>Nocardiaceae</taxon>
        <taxon>Nocardia</taxon>
    </lineage>
</organism>
<dbReference type="EMBL" id="JNFP01000047">
    <property type="protein sequence ID" value="KIA61323.1"/>
    <property type="molecule type" value="Genomic_DNA"/>
</dbReference>
<dbReference type="Pfam" id="PF07730">
    <property type="entry name" value="HisKA_3"/>
    <property type="match status" value="1"/>
</dbReference>
<evidence type="ECO:0000256" key="5">
    <source>
        <dbReference type="ARBA" id="ARBA00022741"/>
    </source>
</evidence>
<feature type="transmembrane region" description="Helical" evidence="9">
    <location>
        <begin position="45"/>
        <end position="62"/>
    </location>
</feature>
<keyword evidence="5" id="KW-0547">Nucleotide-binding</keyword>
<evidence type="ECO:0000256" key="6">
    <source>
        <dbReference type="ARBA" id="ARBA00022777"/>
    </source>
</evidence>
<evidence type="ECO:0000256" key="4">
    <source>
        <dbReference type="ARBA" id="ARBA00022679"/>
    </source>
</evidence>
<sequence>MGAAVGGFAKAAVLAAAAVILPALSLAPAVASALLGSAWSWRNPWSWVGVLMFFVPLALVFARRLGALFRRLVARWCGIVIEDGYRRPETAPAPVRLSTGYWWNGHSYERSRRDAEADQQWRRRIGDPAYRRDVRWVVIAAVLVGPVCAVPVAALAGAVIAFAHPTSASVIVGVLLVAVAVASAPYAWRIVGPLAHRWLRLSEHAATAERMRELELQRADLTTAQAAEIRRIERDLHDGAQARLVAVGLSLATAEKLMDHDPARARALLREAREGTSSSLAELRELVRGVNPPVLVERGVVEAIRALALDSPVDVRVEAPDRIRLDVPVEAAVYFAVAELLANAAKHAPSGHVQVRIRDRGRAVEVDVDDDGPGGAEVVPGGGLDGIRRRLAAFDGVLTLTSPAGGPTQARMVVPCESS</sequence>
<feature type="domain" description="Histidine kinase/HSP90-like ATPase" evidence="10">
    <location>
        <begin position="328"/>
        <end position="418"/>
    </location>
</feature>